<feature type="compositionally biased region" description="Low complexity" evidence="11">
    <location>
        <begin position="13"/>
        <end position="33"/>
    </location>
</feature>
<evidence type="ECO:0000256" key="7">
    <source>
        <dbReference type="ARBA" id="ARBA00022927"/>
    </source>
</evidence>
<dbReference type="GO" id="GO:0005789">
    <property type="term" value="C:endoplasmic reticulum membrane"/>
    <property type="evidence" value="ECO:0007669"/>
    <property type="project" value="UniProtKB-SubCell"/>
</dbReference>
<keyword evidence="8 12" id="KW-1133">Transmembrane helix</keyword>
<keyword evidence="9" id="KW-0811">Translocation</keyword>
<evidence type="ECO:0000256" key="10">
    <source>
        <dbReference type="ARBA" id="ARBA00023136"/>
    </source>
</evidence>
<reference evidence="13" key="2">
    <citation type="journal article" date="2012" name="Nat. Commun.">
        <title>Draft genome sequence and genetic transformation of the oleaginous alga Nannochloropis gaditana.</title>
        <authorList>
            <person name="Radakovits R."/>
            <person name="Jinkerson R.E."/>
            <person name="Fuerstenberg S.I."/>
            <person name="Tae H."/>
            <person name="Settlage R.E."/>
            <person name="Boore J.L."/>
            <person name="Posewitz M.C."/>
        </authorList>
    </citation>
    <scope>NUCLEOTIDE SEQUENCE</scope>
    <source>
        <strain evidence="13">CCMP526</strain>
    </source>
</reference>
<keyword evidence="5 12" id="KW-0812">Transmembrane</keyword>
<dbReference type="AlphaFoldDB" id="I2CPB5"/>
<dbReference type="EMBL" id="JU965797">
    <property type="protein sequence ID" value="AFJ68748.1"/>
    <property type="molecule type" value="mRNA"/>
</dbReference>
<feature type="transmembrane region" description="Helical" evidence="12">
    <location>
        <begin position="154"/>
        <end position="172"/>
    </location>
</feature>
<dbReference type="PANTHER" id="PTHR12443:SF9">
    <property type="entry name" value="TRANSLOCATION PROTEIN SEC62"/>
    <property type="match status" value="1"/>
</dbReference>
<evidence type="ECO:0000256" key="8">
    <source>
        <dbReference type="ARBA" id="ARBA00022989"/>
    </source>
</evidence>
<proteinExistence type="evidence at transcript level"/>
<evidence type="ECO:0000256" key="9">
    <source>
        <dbReference type="ARBA" id="ARBA00023010"/>
    </source>
</evidence>
<reference evidence="13" key="1">
    <citation type="journal article" date="2012" name="Bioengineered">
        <title>Additional insights into the genome of the oleaginous model alga Nannochloropsis gaditana.</title>
        <authorList>
            <person name="Jinkerson R.E."/>
            <person name="Radakovits R."/>
            <person name="Posewitz M.C."/>
        </authorList>
    </citation>
    <scope>NUCLEOTIDE SEQUENCE</scope>
    <source>
        <strain evidence="13">CCMP526</strain>
    </source>
</reference>
<protein>
    <recommendedName>
        <fullName evidence="3">Translocation protein SEC62</fullName>
    </recommendedName>
</protein>
<evidence type="ECO:0000256" key="1">
    <source>
        <dbReference type="ARBA" id="ARBA00004477"/>
    </source>
</evidence>
<name>I2CPB5_NANGC</name>
<dbReference type="Pfam" id="PF03839">
    <property type="entry name" value="Sec62"/>
    <property type="match status" value="1"/>
</dbReference>
<keyword evidence="6" id="KW-0256">Endoplasmic reticulum</keyword>
<feature type="compositionally biased region" description="Acidic residues" evidence="11">
    <location>
        <begin position="338"/>
        <end position="347"/>
    </location>
</feature>
<evidence type="ECO:0000256" key="2">
    <source>
        <dbReference type="ARBA" id="ARBA00010604"/>
    </source>
</evidence>
<comment type="similarity">
    <text evidence="2">Belongs to the SEC62 family.</text>
</comment>
<evidence type="ECO:0000256" key="3">
    <source>
        <dbReference type="ARBA" id="ARBA00021257"/>
    </source>
</evidence>
<evidence type="ECO:0000256" key="11">
    <source>
        <dbReference type="SAM" id="MobiDB-lite"/>
    </source>
</evidence>
<dbReference type="InterPro" id="IPR004728">
    <property type="entry name" value="Sec62"/>
</dbReference>
<evidence type="ECO:0000256" key="5">
    <source>
        <dbReference type="ARBA" id="ARBA00022692"/>
    </source>
</evidence>
<comment type="subcellular location">
    <subcellularLocation>
        <location evidence="1">Endoplasmic reticulum membrane</location>
        <topology evidence="1">Multi-pass membrane protein</topology>
    </subcellularLocation>
</comment>
<organism evidence="13">
    <name type="scientific">Nannochloropsis gaditana (strain CCMP526)</name>
    <name type="common">Green microalga</name>
    <name type="synonym">Microchloropsis gaditana</name>
    <dbReference type="NCBI Taxonomy" id="1093141"/>
    <lineage>
        <taxon>Eukaryota</taxon>
        <taxon>Sar</taxon>
        <taxon>Stramenopiles</taxon>
        <taxon>Ochrophyta</taxon>
        <taxon>Eustigmatophyceae</taxon>
        <taxon>Eustigmatales</taxon>
        <taxon>Monodopsidaceae</taxon>
        <taxon>Nannochloropsis</taxon>
    </lineage>
</organism>
<gene>
    <name evidence="13" type="ORF">NGATSA_3004700</name>
</gene>
<feature type="transmembrane region" description="Helical" evidence="12">
    <location>
        <begin position="243"/>
        <end position="261"/>
    </location>
</feature>
<keyword evidence="7" id="KW-0653">Protein transport</keyword>
<feature type="region of interest" description="Disordered" evidence="11">
    <location>
        <begin position="1"/>
        <end position="35"/>
    </location>
</feature>
<evidence type="ECO:0000256" key="12">
    <source>
        <dbReference type="SAM" id="Phobius"/>
    </source>
</evidence>
<feature type="region of interest" description="Disordered" evidence="11">
    <location>
        <begin position="338"/>
        <end position="366"/>
    </location>
</feature>
<keyword evidence="10 12" id="KW-0472">Membrane</keyword>
<sequence length="366" mass="41011">MSAPAATDDAKSTPPASAGAATTATTHDGPAGAYEDPELLHKLADTVRRTMKIRNGVLQETRVDYFKGTKLIKYLTTDSLSKADGKLPSVASEEQAIAIGNLLLRAKGEDGQPKYFIRCDKVKPRILELTTKQDYEELGYYAWIYEGSQTLSNFMTFLIIAGFLAITCFPIWPHFLKVWLWYVSVTLLSFMLGFLLLRFLAFLFVWVTGYEFWFLPNLFDESLSFVDSFKPLYSWEKSPPGQGIYRASLVLAFVAFVYWAYSQPTEFDSLLTAQKQFMHDLYEGNLLADVAQSDKDNIDKPKAYPSYEELLRESELDLAGTDSLSDEERGDSVIDSLLGEDEEEEAADAAQDRKAAATAEEKEEGG</sequence>
<keyword evidence="4" id="KW-0813">Transport</keyword>
<evidence type="ECO:0000313" key="13">
    <source>
        <dbReference type="EMBL" id="AFJ68748.1"/>
    </source>
</evidence>
<dbReference type="GO" id="GO:0031204">
    <property type="term" value="P:post-translational protein targeting to membrane, translocation"/>
    <property type="evidence" value="ECO:0007669"/>
    <property type="project" value="TreeGrafter"/>
</dbReference>
<feature type="transmembrane region" description="Helical" evidence="12">
    <location>
        <begin position="179"/>
        <end position="207"/>
    </location>
</feature>
<accession>I2CPB5</accession>
<dbReference type="PANTHER" id="PTHR12443">
    <property type="entry name" value="TRANSLOCATION PROTEIN SEC62"/>
    <property type="match status" value="1"/>
</dbReference>
<evidence type="ECO:0000256" key="4">
    <source>
        <dbReference type="ARBA" id="ARBA00022448"/>
    </source>
</evidence>
<evidence type="ECO:0000256" key="6">
    <source>
        <dbReference type="ARBA" id="ARBA00022824"/>
    </source>
</evidence>